<dbReference type="GO" id="GO:0015098">
    <property type="term" value="F:molybdate ion transmembrane transporter activity"/>
    <property type="evidence" value="ECO:0007669"/>
    <property type="project" value="InterPro"/>
</dbReference>
<feature type="transmembrane region" description="Helical" evidence="1">
    <location>
        <begin position="39"/>
        <end position="59"/>
    </location>
</feature>
<dbReference type="PANTHER" id="PTHR31970:SF9">
    <property type="entry name" value="MOLYBDATE TRANSPORTER 2"/>
    <property type="match status" value="1"/>
</dbReference>
<dbReference type="InterPro" id="IPR031563">
    <property type="entry name" value="MOT1/MOT2"/>
</dbReference>
<keyword evidence="1" id="KW-0472">Membrane</keyword>
<evidence type="ECO:0000313" key="2">
    <source>
        <dbReference type="EMBL" id="GAP12578.1"/>
    </source>
</evidence>
<feature type="transmembrane region" description="Helical" evidence="1">
    <location>
        <begin position="80"/>
        <end position="105"/>
    </location>
</feature>
<dbReference type="STRING" id="360412.LARV_00314"/>
<dbReference type="AlphaFoldDB" id="A0A0S7BEY9"/>
<protein>
    <submittedName>
        <fullName evidence="2">Uncharacterized protein</fullName>
    </submittedName>
</protein>
<name>A0A0S7BEY9_9CHLR</name>
<keyword evidence="1" id="KW-1133">Transmembrane helix</keyword>
<evidence type="ECO:0000256" key="1">
    <source>
        <dbReference type="SAM" id="Phobius"/>
    </source>
</evidence>
<feature type="transmembrane region" description="Helical" evidence="1">
    <location>
        <begin position="12"/>
        <end position="33"/>
    </location>
</feature>
<dbReference type="EMBL" id="DF967972">
    <property type="protein sequence ID" value="GAP12578.1"/>
    <property type="molecule type" value="Genomic_DNA"/>
</dbReference>
<evidence type="ECO:0000313" key="3">
    <source>
        <dbReference type="Proteomes" id="UP000055060"/>
    </source>
</evidence>
<accession>A0A0S7BEY9</accession>
<dbReference type="RefSeq" id="WP_075071989.1">
    <property type="nucleotide sequence ID" value="NZ_DF967972.1"/>
</dbReference>
<keyword evidence="3" id="KW-1185">Reference proteome</keyword>
<sequence>MRFKSLEFNLRELAGSMGDFGTLLPLAIGYIAVNGLNPAGFLVMMGLANIVTGLVYGLPMPIEPMKVLAAVAIAQHWSPSLIYASGFAMDVIWLFFAATNLVGWISKVTPKSVI</sequence>
<organism evidence="2">
    <name type="scientific">Longilinea arvoryzae</name>
    <dbReference type="NCBI Taxonomy" id="360412"/>
    <lineage>
        <taxon>Bacteria</taxon>
        <taxon>Bacillati</taxon>
        <taxon>Chloroflexota</taxon>
        <taxon>Anaerolineae</taxon>
        <taxon>Anaerolineales</taxon>
        <taxon>Anaerolineaceae</taxon>
        <taxon>Longilinea</taxon>
    </lineage>
</organism>
<reference evidence="2" key="1">
    <citation type="submission" date="2015-07" db="EMBL/GenBank/DDBJ databases">
        <title>Draft Genome Sequences of Anaerolinea thermolimosa IMO-1, Bellilinea caldifistulae GOMI-1, Leptolinea tardivitalis YMTK-2, Levilinea saccharolytica KIBI-1,Longilinea arvoryzae KOME-1, Previously Described as Members of the Anaerolineaceae (Chloroflexi).</title>
        <authorList>
            <person name="Sekiguchi Y."/>
            <person name="Ohashi A."/>
            <person name="Matsuura N."/>
            <person name="Tourlousse M.D."/>
        </authorList>
    </citation>
    <scope>NUCLEOTIDE SEQUENCE [LARGE SCALE GENOMIC DNA]</scope>
    <source>
        <strain evidence="2">KOME-1</strain>
    </source>
</reference>
<keyword evidence="1" id="KW-0812">Transmembrane</keyword>
<dbReference type="Pfam" id="PF16983">
    <property type="entry name" value="MFS_MOT1"/>
    <property type="match status" value="1"/>
</dbReference>
<dbReference type="PANTHER" id="PTHR31970">
    <property type="match status" value="1"/>
</dbReference>
<dbReference type="Proteomes" id="UP000055060">
    <property type="component" value="Unassembled WGS sequence"/>
</dbReference>
<proteinExistence type="predicted"/>
<gene>
    <name evidence="2" type="ORF">LARV_00314</name>
</gene>